<dbReference type="EMBL" id="VLKW01000011">
    <property type="protein sequence ID" value="TWI43795.1"/>
    <property type="molecule type" value="Genomic_DNA"/>
</dbReference>
<feature type="transmembrane region" description="Helical" evidence="1">
    <location>
        <begin position="206"/>
        <end position="224"/>
    </location>
</feature>
<evidence type="ECO:0000313" key="2">
    <source>
        <dbReference type="EMBL" id="QGZ42638.1"/>
    </source>
</evidence>
<evidence type="ECO:0000313" key="3">
    <source>
        <dbReference type="EMBL" id="TWI43795.1"/>
    </source>
</evidence>
<protein>
    <recommendedName>
        <fullName evidence="6">AraC family transcriptional regulator</fullName>
    </recommendedName>
</protein>
<evidence type="ECO:0000256" key="1">
    <source>
        <dbReference type="SAM" id="Phobius"/>
    </source>
</evidence>
<feature type="transmembrane region" description="Helical" evidence="1">
    <location>
        <begin position="41"/>
        <end position="58"/>
    </location>
</feature>
<dbReference type="Proteomes" id="UP000315112">
    <property type="component" value="Unassembled WGS sequence"/>
</dbReference>
<proteinExistence type="predicted"/>
<evidence type="ECO:0000313" key="4">
    <source>
        <dbReference type="Proteomes" id="UP000315112"/>
    </source>
</evidence>
<evidence type="ECO:0000313" key="5">
    <source>
        <dbReference type="Proteomes" id="UP000437862"/>
    </source>
</evidence>
<accession>A0A562PH57</accession>
<dbReference type="Proteomes" id="UP000437862">
    <property type="component" value="Chromosome"/>
</dbReference>
<name>A0A562PH57_9BURK</name>
<keyword evidence="1" id="KW-0472">Membrane</keyword>
<organism evidence="3 4">
    <name type="scientific">Pseudoduganella flava</name>
    <dbReference type="NCBI Taxonomy" id="871742"/>
    <lineage>
        <taxon>Bacteria</taxon>
        <taxon>Pseudomonadati</taxon>
        <taxon>Pseudomonadota</taxon>
        <taxon>Betaproteobacteria</taxon>
        <taxon>Burkholderiales</taxon>
        <taxon>Oxalobacteraceae</taxon>
        <taxon>Telluria group</taxon>
        <taxon>Pseudoduganella</taxon>
    </lineage>
</organism>
<keyword evidence="5" id="KW-1185">Reference proteome</keyword>
<sequence>MALVTPADAAALAVAGLTLAAALLSLVQVGRRVAPGHARTWLMLVLAAAALLPLGDFVRHLHWNAAARWIAPFADAALLVLGPATWSYASSLVDGSVSVRRRWRHLLPALAFLLMLLLVALEQPPKEDRAVWRSLAELMILAPIVVQMAGYGLALATFVSRVRAALRRRGEGAGTGTRPVLRWLQVLFVLYGVLLVAAMATWPWPLAWANVVTNLIVAAAIAWAGSNGVRQVPLAVTPEELAATEDDAAA</sequence>
<feature type="transmembrane region" description="Helical" evidence="1">
    <location>
        <begin position="103"/>
        <end position="120"/>
    </location>
</feature>
<feature type="transmembrane region" description="Helical" evidence="1">
    <location>
        <begin position="70"/>
        <end position="91"/>
    </location>
</feature>
<gene>
    <name evidence="2" type="ORF">GO485_28780</name>
    <name evidence="3" type="ORF">IP92_04849</name>
</gene>
<reference evidence="3 4" key="1">
    <citation type="journal article" date="2015" name="Stand. Genomic Sci.">
        <title>Genomic Encyclopedia of Bacterial and Archaeal Type Strains, Phase III: the genomes of soil and plant-associated and newly described type strains.</title>
        <authorList>
            <person name="Whitman W.B."/>
            <person name="Woyke T."/>
            <person name="Klenk H.P."/>
            <person name="Zhou Y."/>
            <person name="Lilburn T.G."/>
            <person name="Beck B.J."/>
            <person name="De Vos P."/>
            <person name="Vandamme P."/>
            <person name="Eisen J.A."/>
            <person name="Garrity G."/>
            <person name="Hugenholtz P."/>
            <person name="Kyrpides N.C."/>
        </authorList>
    </citation>
    <scope>NUCLEOTIDE SEQUENCE [LARGE SCALE GENOMIC DNA]</scope>
    <source>
        <strain evidence="3 4">CGMCC 1.10685</strain>
    </source>
</reference>
<reference evidence="2 5" key="3">
    <citation type="submission" date="2019-12" db="EMBL/GenBank/DDBJ databases">
        <title>Draft Genome Sequences of Six Type Strains of the Genus Massilia.</title>
        <authorList>
            <person name="Miess H."/>
            <person name="Frediansyah A."/>
            <person name="Goeker M."/>
            <person name="Gross H."/>
        </authorList>
    </citation>
    <scope>NUCLEOTIDE SEQUENCE [LARGE SCALE GENOMIC DNA]</scope>
    <source>
        <strain evidence="2 5">DSM 26639</strain>
    </source>
</reference>
<feature type="transmembrane region" description="Helical" evidence="1">
    <location>
        <begin position="12"/>
        <end position="29"/>
    </location>
</feature>
<dbReference type="RefSeq" id="WP_145880107.1">
    <property type="nucleotide sequence ID" value="NZ_CP046904.1"/>
</dbReference>
<dbReference type="EMBL" id="CP046904">
    <property type="protein sequence ID" value="QGZ42638.1"/>
    <property type="molecule type" value="Genomic_DNA"/>
</dbReference>
<dbReference type="AlphaFoldDB" id="A0A562PH57"/>
<keyword evidence="1" id="KW-1133">Transmembrane helix</keyword>
<reference evidence="3" key="2">
    <citation type="submission" date="2019-07" db="EMBL/GenBank/DDBJ databases">
        <authorList>
            <person name="Whitman W."/>
            <person name="Huntemann M."/>
            <person name="Clum A."/>
            <person name="Pillay M."/>
            <person name="Palaniappan K."/>
            <person name="Varghese N."/>
            <person name="Mikhailova N."/>
            <person name="Stamatis D."/>
            <person name="Reddy T."/>
            <person name="Daum C."/>
            <person name="Shapiro N."/>
            <person name="Ivanova N."/>
            <person name="Kyrpides N."/>
            <person name="Woyke T."/>
        </authorList>
    </citation>
    <scope>NUCLEOTIDE SEQUENCE</scope>
    <source>
        <strain evidence="3">CGMCC 1.10685</strain>
    </source>
</reference>
<evidence type="ECO:0008006" key="6">
    <source>
        <dbReference type="Google" id="ProtNLM"/>
    </source>
</evidence>
<feature type="transmembrane region" description="Helical" evidence="1">
    <location>
        <begin position="180"/>
        <end position="200"/>
    </location>
</feature>
<keyword evidence="1" id="KW-0812">Transmembrane</keyword>
<feature type="transmembrane region" description="Helical" evidence="1">
    <location>
        <begin position="140"/>
        <end position="159"/>
    </location>
</feature>